<dbReference type="Proteomes" id="UP000054324">
    <property type="component" value="Unassembled WGS sequence"/>
</dbReference>
<accession>A0A074ZZS8</accession>
<name>A0A074ZZS8_OPIVI</name>
<keyword evidence="2" id="KW-1185">Reference proteome</keyword>
<dbReference type="GeneID" id="20315643"/>
<reference evidence="1 2" key="1">
    <citation type="submission" date="2013-11" db="EMBL/GenBank/DDBJ databases">
        <title>Opisthorchis viverrini - life in the bile duct.</title>
        <authorList>
            <person name="Young N.D."/>
            <person name="Nagarajan N."/>
            <person name="Lin S.J."/>
            <person name="Korhonen P.K."/>
            <person name="Jex A.R."/>
            <person name="Hall R.S."/>
            <person name="Safavi-Hemami H."/>
            <person name="Kaewkong W."/>
            <person name="Bertrand D."/>
            <person name="Gao S."/>
            <person name="Seet Q."/>
            <person name="Wongkham S."/>
            <person name="Teh B.T."/>
            <person name="Wongkham C."/>
            <person name="Intapan P.M."/>
            <person name="Maleewong W."/>
            <person name="Yang X."/>
            <person name="Hu M."/>
            <person name="Wang Z."/>
            <person name="Hofmann A."/>
            <person name="Sternberg P.W."/>
            <person name="Tan P."/>
            <person name="Wang J."/>
            <person name="Gasser R.B."/>
        </authorList>
    </citation>
    <scope>NUCLEOTIDE SEQUENCE [LARGE SCALE GENOMIC DNA]</scope>
</reference>
<dbReference type="KEGG" id="ovi:T265_01455"/>
<dbReference type="AlphaFoldDB" id="A0A074ZZS8"/>
<dbReference type="RefSeq" id="XP_009163745.1">
    <property type="nucleotide sequence ID" value="XM_009165481.1"/>
</dbReference>
<evidence type="ECO:0000313" key="2">
    <source>
        <dbReference type="Proteomes" id="UP000054324"/>
    </source>
</evidence>
<dbReference type="EMBL" id="KL596633">
    <property type="protein sequence ID" value="KER32586.1"/>
    <property type="molecule type" value="Genomic_DNA"/>
</dbReference>
<organism evidence="1 2">
    <name type="scientific">Opisthorchis viverrini</name>
    <name type="common">Southeast Asian liver fluke</name>
    <dbReference type="NCBI Taxonomy" id="6198"/>
    <lineage>
        <taxon>Eukaryota</taxon>
        <taxon>Metazoa</taxon>
        <taxon>Spiralia</taxon>
        <taxon>Lophotrochozoa</taxon>
        <taxon>Platyhelminthes</taxon>
        <taxon>Trematoda</taxon>
        <taxon>Digenea</taxon>
        <taxon>Opisthorchiida</taxon>
        <taxon>Opisthorchiata</taxon>
        <taxon>Opisthorchiidae</taxon>
        <taxon>Opisthorchis</taxon>
    </lineage>
</organism>
<gene>
    <name evidence="1" type="ORF">T265_01455</name>
</gene>
<sequence>MCAFVESEQFAPMRKLFGLFKQMMGKAYPVRTFVMDKKKLSTVAADIPADEAEAVKFVAPSKFMVDCVYAVAHVVLIVRQGSTFAGTMTA</sequence>
<proteinExistence type="predicted"/>
<protein>
    <submittedName>
        <fullName evidence="1">Uncharacterized protein</fullName>
    </submittedName>
</protein>
<evidence type="ECO:0000313" key="1">
    <source>
        <dbReference type="EMBL" id="KER32586.1"/>
    </source>
</evidence>
<dbReference type="OrthoDB" id="6233325at2759"/>
<dbReference type="CTD" id="20315643"/>